<feature type="compositionally biased region" description="Basic and acidic residues" evidence="1">
    <location>
        <begin position="1"/>
        <end position="10"/>
    </location>
</feature>
<name>A0ABU1I159_9MICO</name>
<accession>A0ABU1I159</accession>
<protein>
    <submittedName>
        <fullName evidence="2">Uncharacterized protein</fullName>
    </submittedName>
</protein>
<dbReference type="Proteomes" id="UP001260188">
    <property type="component" value="Unassembled WGS sequence"/>
</dbReference>
<proteinExistence type="predicted"/>
<comment type="caution">
    <text evidence="2">The sequence shown here is derived from an EMBL/GenBank/DDBJ whole genome shotgun (WGS) entry which is preliminary data.</text>
</comment>
<organism evidence="2 3">
    <name type="scientific">Microbacterium paludicola</name>
    <dbReference type="NCBI Taxonomy" id="300019"/>
    <lineage>
        <taxon>Bacteria</taxon>
        <taxon>Bacillati</taxon>
        <taxon>Actinomycetota</taxon>
        <taxon>Actinomycetes</taxon>
        <taxon>Micrococcales</taxon>
        <taxon>Microbacteriaceae</taxon>
        <taxon>Microbacterium</taxon>
    </lineage>
</organism>
<sequence length="62" mass="6667">MSEIEREHGPEVPVADAEEQKQPTTDAGAAPEIPAPSTEADEADVWEQSHEVPLDDDEPDSA</sequence>
<dbReference type="EMBL" id="JAVIZA010000001">
    <property type="protein sequence ID" value="MDR6167621.1"/>
    <property type="molecule type" value="Genomic_DNA"/>
</dbReference>
<dbReference type="RefSeq" id="WP_023953867.1">
    <property type="nucleotide sequence ID" value="NZ_CP018134.1"/>
</dbReference>
<feature type="region of interest" description="Disordered" evidence="1">
    <location>
        <begin position="1"/>
        <end position="62"/>
    </location>
</feature>
<reference evidence="2 3" key="1">
    <citation type="submission" date="2023-08" db="EMBL/GenBank/DDBJ databases">
        <title>Functional and genomic diversity of the sorghum phyllosphere microbiome.</title>
        <authorList>
            <person name="Shade A."/>
        </authorList>
    </citation>
    <scope>NUCLEOTIDE SEQUENCE [LARGE SCALE GENOMIC DNA]</scope>
    <source>
        <strain evidence="2 3">SORGH_AS_0919</strain>
    </source>
</reference>
<gene>
    <name evidence="2" type="ORF">QE367_001825</name>
</gene>
<evidence type="ECO:0000256" key="1">
    <source>
        <dbReference type="SAM" id="MobiDB-lite"/>
    </source>
</evidence>
<evidence type="ECO:0000313" key="3">
    <source>
        <dbReference type="Proteomes" id="UP001260188"/>
    </source>
</evidence>
<evidence type="ECO:0000313" key="2">
    <source>
        <dbReference type="EMBL" id="MDR6167621.1"/>
    </source>
</evidence>
<keyword evidence="3" id="KW-1185">Reference proteome</keyword>